<gene>
    <name evidence="2" type="ORF">LB452_00765</name>
</gene>
<dbReference type="Gene3D" id="3.50.50.60">
    <property type="entry name" value="FAD/NAD(P)-binding domain"/>
    <property type="match status" value="1"/>
</dbReference>
<protein>
    <submittedName>
        <fullName evidence="2">FAD-binding oxidoreductase</fullName>
    </submittedName>
</protein>
<dbReference type="Proteomes" id="UP001199314">
    <property type="component" value="Unassembled WGS sequence"/>
</dbReference>
<organism evidence="2 3">
    <name type="scientific">Psychroflexus longus</name>
    <dbReference type="NCBI Taxonomy" id="2873596"/>
    <lineage>
        <taxon>Bacteria</taxon>
        <taxon>Pseudomonadati</taxon>
        <taxon>Bacteroidota</taxon>
        <taxon>Flavobacteriia</taxon>
        <taxon>Flavobacteriales</taxon>
        <taxon>Flavobacteriaceae</taxon>
        <taxon>Psychroflexus</taxon>
    </lineage>
</organism>
<proteinExistence type="predicted"/>
<name>A0ABS7XG87_9FLAO</name>
<sequence>MKDALVVGFGIAGLSVARQLEVMFKTFDIISDESQQSSKVAGGVLNPVALKRYNLAWNADVLMPEAIQFYNHFNLGGDKNYFKKVPVYKLFSSVEDQNNWIVASDQSKLAPFLNSDISSIESSVHSDYKAGEVLQSHLLDLKKLINHKRLSYVKASNFISESIDYNAIKFRNHSLKYKNEEYASLIFCEGFGVVNNPFFNWLPIYGNKGEYLIFKSKNLKANQKILKSRNFIIPLGNDLYKYGATYSREHLNDLPTAEARVELEAKLSEMIDCDFEIIDQLAGVRPTVRDRKPILGVHPEYKNIFILNGFGSRGVMAAPSLSNKLVKLIFENSEIEKEINLDRFLKFYA</sequence>
<dbReference type="InterPro" id="IPR036188">
    <property type="entry name" value="FAD/NAD-bd_sf"/>
</dbReference>
<feature type="domain" description="FAD dependent oxidoreductase" evidence="1">
    <location>
        <begin position="3"/>
        <end position="321"/>
    </location>
</feature>
<dbReference type="EMBL" id="JAIQZE010000001">
    <property type="protein sequence ID" value="MBZ9777439.1"/>
    <property type="molecule type" value="Genomic_DNA"/>
</dbReference>
<accession>A0ABS7XG87</accession>
<dbReference type="SUPFAM" id="SSF51971">
    <property type="entry name" value="Nucleotide-binding domain"/>
    <property type="match status" value="1"/>
</dbReference>
<comment type="caution">
    <text evidence="2">The sequence shown here is derived from an EMBL/GenBank/DDBJ whole genome shotgun (WGS) entry which is preliminary data.</text>
</comment>
<evidence type="ECO:0000313" key="2">
    <source>
        <dbReference type="EMBL" id="MBZ9777439.1"/>
    </source>
</evidence>
<dbReference type="Pfam" id="PF01266">
    <property type="entry name" value="DAO"/>
    <property type="match status" value="1"/>
</dbReference>
<dbReference type="Gene3D" id="3.30.9.10">
    <property type="entry name" value="D-Amino Acid Oxidase, subunit A, domain 2"/>
    <property type="match status" value="1"/>
</dbReference>
<evidence type="ECO:0000259" key="1">
    <source>
        <dbReference type="Pfam" id="PF01266"/>
    </source>
</evidence>
<dbReference type="InterPro" id="IPR006076">
    <property type="entry name" value="FAD-dep_OxRdtase"/>
</dbReference>
<reference evidence="3" key="1">
    <citation type="submission" date="2023-07" db="EMBL/GenBank/DDBJ databases">
        <title>Novel species isolated from saline lakes on Tibetan Plateau.</title>
        <authorList>
            <person name="Lu H."/>
        </authorList>
    </citation>
    <scope>NUCLEOTIDE SEQUENCE [LARGE SCALE GENOMIC DNA]</scope>
    <source>
        <strain evidence="3">CAK8W</strain>
    </source>
</reference>
<dbReference type="RefSeq" id="WP_224459822.1">
    <property type="nucleotide sequence ID" value="NZ_JAIQZE010000001.1"/>
</dbReference>
<dbReference type="PANTHER" id="PTHR13847">
    <property type="entry name" value="SARCOSINE DEHYDROGENASE-RELATED"/>
    <property type="match status" value="1"/>
</dbReference>
<evidence type="ECO:0000313" key="3">
    <source>
        <dbReference type="Proteomes" id="UP001199314"/>
    </source>
</evidence>
<keyword evidence="3" id="KW-1185">Reference proteome</keyword>